<dbReference type="InterPro" id="IPR019223">
    <property type="entry name" value="DUF2147"/>
</dbReference>
<reference evidence="2 3" key="1">
    <citation type="submission" date="2014-09" db="EMBL/GenBank/DDBJ databases">
        <title>Whole Genome Shotgun of Flavobacterium aquatile LMG 4008.</title>
        <authorList>
            <person name="Gale A.N."/>
            <person name="Pipes S.E."/>
            <person name="Newman J.D."/>
        </authorList>
    </citation>
    <scope>NUCLEOTIDE SEQUENCE [LARGE SCALE GENOMIC DNA]</scope>
    <source>
        <strain evidence="2 3">LMG 4008</strain>
    </source>
</reference>
<feature type="domain" description="DUF2147" evidence="1">
    <location>
        <begin position="25"/>
        <end position="140"/>
    </location>
</feature>
<evidence type="ECO:0000259" key="1">
    <source>
        <dbReference type="Pfam" id="PF09917"/>
    </source>
</evidence>
<dbReference type="Proteomes" id="UP000029554">
    <property type="component" value="Unassembled WGS sequence"/>
</dbReference>
<gene>
    <name evidence="2" type="ORF">LG45_14705</name>
</gene>
<evidence type="ECO:0000313" key="3">
    <source>
        <dbReference type="Proteomes" id="UP000029554"/>
    </source>
</evidence>
<sequence>MNKKLTLITILLLFFQISFSQSVVGKWKTVDDETGVEKGIVEIYEKDGVFYGKIIEIFESQHKNKKCALCQGENKDKPLLGLTFIKGLKKDGHEYNGGKILDPKNGKTYKCYITLEEKDKLKVRGFIGISLFGRTQYWSRIKN</sequence>
<name>A0A095SS35_9FLAO</name>
<dbReference type="Pfam" id="PF09917">
    <property type="entry name" value="DUF2147"/>
    <property type="match status" value="1"/>
</dbReference>
<dbReference type="STRING" id="1453498.LG45_14705"/>
<dbReference type="OrthoDB" id="9814399at2"/>
<dbReference type="PANTHER" id="PTHR36919:SF3">
    <property type="entry name" value="BLL5882 PROTEIN"/>
    <property type="match status" value="1"/>
</dbReference>
<evidence type="ECO:0000313" key="2">
    <source>
        <dbReference type="EMBL" id="KGD67451.1"/>
    </source>
</evidence>
<keyword evidence="3" id="KW-1185">Reference proteome</keyword>
<organism evidence="2 3">
    <name type="scientific">Flavobacterium aquatile LMG 4008 = ATCC 11947</name>
    <dbReference type="NCBI Taxonomy" id="1453498"/>
    <lineage>
        <taxon>Bacteria</taxon>
        <taxon>Pseudomonadati</taxon>
        <taxon>Bacteroidota</taxon>
        <taxon>Flavobacteriia</taxon>
        <taxon>Flavobacteriales</taxon>
        <taxon>Flavobacteriaceae</taxon>
        <taxon>Flavobacterium</taxon>
    </lineage>
</organism>
<comment type="caution">
    <text evidence="2">The sequence shown here is derived from an EMBL/GenBank/DDBJ whole genome shotgun (WGS) entry which is preliminary data.</text>
</comment>
<proteinExistence type="predicted"/>
<dbReference type="PANTHER" id="PTHR36919">
    <property type="entry name" value="BLR1215 PROTEIN"/>
    <property type="match status" value="1"/>
</dbReference>
<dbReference type="EMBL" id="JRHH01000005">
    <property type="protein sequence ID" value="KGD67451.1"/>
    <property type="molecule type" value="Genomic_DNA"/>
</dbReference>
<dbReference type="eggNOG" id="COG4731">
    <property type="taxonomic scope" value="Bacteria"/>
</dbReference>
<dbReference type="AlphaFoldDB" id="A0A095SS35"/>
<accession>A0A095SS35</accession>
<dbReference type="Gene3D" id="2.40.128.520">
    <property type="match status" value="1"/>
</dbReference>
<dbReference type="RefSeq" id="WP_035128281.1">
    <property type="nucleotide sequence ID" value="NZ_JRHH01000005.1"/>
</dbReference>
<protein>
    <submittedName>
        <fullName evidence="2">Signal peptide protein</fullName>
    </submittedName>
</protein>